<keyword evidence="2" id="KW-0812">Transmembrane</keyword>
<reference evidence="4 5" key="1">
    <citation type="journal article" date="2018" name="New Phytol.">
        <title>Phylogenomics of Endogonaceae and evolution of mycorrhizas within Mucoromycota.</title>
        <authorList>
            <person name="Chang Y."/>
            <person name="Desiro A."/>
            <person name="Na H."/>
            <person name="Sandor L."/>
            <person name="Lipzen A."/>
            <person name="Clum A."/>
            <person name="Barry K."/>
            <person name="Grigoriev I.V."/>
            <person name="Martin F.M."/>
            <person name="Stajich J.E."/>
            <person name="Smith M.E."/>
            <person name="Bonito G."/>
            <person name="Spatafora J.W."/>
        </authorList>
    </citation>
    <scope>NUCLEOTIDE SEQUENCE [LARGE SCALE GENOMIC DNA]</scope>
    <source>
        <strain evidence="4 5">GMNB39</strain>
    </source>
</reference>
<proteinExistence type="predicted"/>
<keyword evidence="5" id="KW-1185">Reference proteome</keyword>
<sequence>MLSRSTLHVFAALLAFITLVTAQTATSSSTVAPSATSIPGGIVIPTQGLSRSSGYPAWHGLREDWDLQTLDAVTLWSVIGSGFGAFISLRYGHLFADHSHLDKSQRGSRNLTTIIAWYTIVTFFSVVSFFILDISKLWSSFGAIHNLVEVSILLVMLFKGHVKGFRYLYSLQFLYILFTVVVCLILPWPYDAVFFKFQGLATDFALVFEFVRLYRVNKSTEYHTPGPRRGESASLLPNSGENGHVVEEEEIEEEPHQLETENVKILIAAATIHVLGNCATTLSDEFWAYVFILAFSLCLAGILLTL</sequence>
<protein>
    <submittedName>
        <fullName evidence="4">Uncharacterized protein</fullName>
    </submittedName>
</protein>
<evidence type="ECO:0000256" key="1">
    <source>
        <dbReference type="SAM" id="MobiDB-lite"/>
    </source>
</evidence>
<dbReference type="Proteomes" id="UP000268093">
    <property type="component" value="Unassembled WGS sequence"/>
</dbReference>
<keyword evidence="3" id="KW-0732">Signal</keyword>
<name>A0A433B992_9FUNG</name>
<feature type="chain" id="PRO_5019453162" evidence="3">
    <location>
        <begin position="23"/>
        <end position="306"/>
    </location>
</feature>
<evidence type="ECO:0000256" key="2">
    <source>
        <dbReference type="SAM" id="Phobius"/>
    </source>
</evidence>
<comment type="caution">
    <text evidence="4">The sequence shown here is derived from an EMBL/GenBank/DDBJ whole genome shotgun (WGS) entry which is preliminary data.</text>
</comment>
<accession>A0A433B992</accession>
<feature type="signal peptide" evidence="3">
    <location>
        <begin position="1"/>
        <end position="22"/>
    </location>
</feature>
<keyword evidence="2" id="KW-1133">Transmembrane helix</keyword>
<evidence type="ECO:0000313" key="4">
    <source>
        <dbReference type="EMBL" id="RUP12770.1"/>
    </source>
</evidence>
<organism evidence="4 5">
    <name type="scientific">Jimgerdemannia flammicorona</name>
    <dbReference type="NCBI Taxonomy" id="994334"/>
    <lineage>
        <taxon>Eukaryota</taxon>
        <taxon>Fungi</taxon>
        <taxon>Fungi incertae sedis</taxon>
        <taxon>Mucoromycota</taxon>
        <taxon>Mucoromycotina</taxon>
        <taxon>Endogonomycetes</taxon>
        <taxon>Endogonales</taxon>
        <taxon>Endogonaceae</taxon>
        <taxon>Jimgerdemannia</taxon>
    </lineage>
</organism>
<gene>
    <name evidence="4" type="ORF">BC936DRAFT_139796</name>
</gene>
<feature type="transmembrane region" description="Helical" evidence="2">
    <location>
        <begin position="111"/>
        <end position="132"/>
    </location>
</feature>
<dbReference type="AlphaFoldDB" id="A0A433B992"/>
<feature type="transmembrane region" description="Helical" evidence="2">
    <location>
        <begin position="138"/>
        <end position="158"/>
    </location>
</feature>
<evidence type="ECO:0000313" key="5">
    <source>
        <dbReference type="Proteomes" id="UP000268093"/>
    </source>
</evidence>
<keyword evidence="2" id="KW-0472">Membrane</keyword>
<feature type="transmembrane region" description="Helical" evidence="2">
    <location>
        <begin position="170"/>
        <end position="190"/>
    </location>
</feature>
<dbReference type="EMBL" id="RBNI01015811">
    <property type="protein sequence ID" value="RUP12770.1"/>
    <property type="molecule type" value="Genomic_DNA"/>
</dbReference>
<feature type="region of interest" description="Disordered" evidence="1">
    <location>
        <begin position="222"/>
        <end position="241"/>
    </location>
</feature>
<evidence type="ECO:0000256" key="3">
    <source>
        <dbReference type="SAM" id="SignalP"/>
    </source>
</evidence>
<feature type="transmembrane region" description="Helical" evidence="2">
    <location>
        <begin position="73"/>
        <end position="91"/>
    </location>
</feature>
<feature type="transmembrane region" description="Helical" evidence="2">
    <location>
        <begin position="286"/>
        <end position="305"/>
    </location>
</feature>
<dbReference type="OrthoDB" id="2327125at2759"/>